<accession>A0A8B4H697</accession>
<comment type="caution">
    <text evidence="1">The sequence shown here is derived from an EMBL/GenBank/DDBJ whole genome shotgun (WGS) entry which is preliminary data.</text>
</comment>
<organism evidence="1 2">
    <name type="scientific">Corynebacterium matruchotii</name>
    <dbReference type="NCBI Taxonomy" id="43768"/>
    <lineage>
        <taxon>Bacteria</taxon>
        <taxon>Bacillati</taxon>
        <taxon>Actinomycetota</taxon>
        <taxon>Actinomycetes</taxon>
        <taxon>Mycobacteriales</taxon>
        <taxon>Corynebacteriaceae</taxon>
        <taxon>Corynebacterium</taxon>
    </lineage>
</organism>
<dbReference type="Proteomes" id="UP000249886">
    <property type="component" value="Unassembled WGS sequence"/>
</dbReference>
<reference evidence="1 2" key="1">
    <citation type="submission" date="2018-06" db="EMBL/GenBank/DDBJ databases">
        <authorList>
            <consortium name="Pathogen Informatics"/>
            <person name="Doyle S."/>
        </authorList>
    </citation>
    <scope>NUCLEOTIDE SEQUENCE [LARGE SCALE GENOMIC DNA]</scope>
    <source>
        <strain evidence="1 2">NCTC10254</strain>
    </source>
</reference>
<dbReference type="GeneID" id="84575248"/>
<name>A0A8B4H697_9CORY</name>
<evidence type="ECO:0000313" key="2">
    <source>
        <dbReference type="Proteomes" id="UP000249886"/>
    </source>
</evidence>
<dbReference type="AlphaFoldDB" id="A0A8B4H697"/>
<gene>
    <name evidence="1" type="ORF">NCTC10254_00954</name>
</gene>
<protein>
    <submittedName>
        <fullName evidence="1">Uncharacterized protein</fullName>
    </submittedName>
</protein>
<dbReference type="EMBL" id="UARK01000002">
    <property type="protein sequence ID" value="SPW27678.1"/>
    <property type="molecule type" value="Genomic_DNA"/>
</dbReference>
<evidence type="ECO:0000313" key="1">
    <source>
        <dbReference type="EMBL" id="SPW27678.1"/>
    </source>
</evidence>
<sequence length="143" mass="16408">MIFPDITEVQECFRAGDDAKLLDVFQRFISSDEWPTKCYEWGEENAEEYSAFIQHIVPLLPPSTPMEVVLILCEDYLLELVYLPNSIDIGVKVLVDFWNRKRAVEDESMVRMLSAFLMHPDGEHVVETIQRATGGLTEQLGIN</sequence>
<proteinExistence type="predicted"/>
<dbReference type="RefSeq" id="WP_005525966.1">
    <property type="nucleotide sequence ID" value="NZ_CAUOLB010000017.1"/>
</dbReference>